<dbReference type="KEGG" id="amob:HG15A2_09260"/>
<dbReference type="NCBIfam" id="NF041539">
    <property type="entry name" value="choice_anch_R"/>
    <property type="match status" value="1"/>
</dbReference>
<dbReference type="InterPro" id="IPR018247">
    <property type="entry name" value="EF_Hand_1_Ca_BS"/>
</dbReference>
<dbReference type="PROSITE" id="PS00018">
    <property type="entry name" value="EF_HAND_1"/>
    <property type="match status" value="1"/>
</dbReference>
<gene>
    <name evidence="2" type="ORF">HG15A2_09260</name>
</gene>
<dbReference type="RefSeq" id="WP_145058220.1">
    <property type="nucleotide sequence ID" value="NZ_CP036263.1"/>
</dbReference>
<protein>
    <recommendedName>
        <fullName evidence="4">PEP-CTERM protein-sorting domain-containing protein</fullName>
    </recommendedName>
</protein>
<name>A0A517MS03_9BACT</name>
<dbReference type="EMBL" id="CP036263">
    <property type="protein sequence ID" value="QDS97662.1"/>
    <property type="molecule type" value="Genomic_DNA"/>
</dbReference>
<keyword evidence="1" id="KW-0732">Signal</keyword>
<dbReference type="Proteomes" id="UP000319852">
    <property type="component" value="Chromosome"/>
</dbReference>
<evidence type="ECO:0000256" key="1">
    <source>
        <dbReference type="SAM" id="SignalP"/>
    </source>
</evidence>
<evidence type="ECO:0000313" key="3">
    <source>
        <dbReference type="Proteomes" id="UP000319852"/>
    </source>
</evidence>
<dbReference type="OrthoDB" id="223034at2"/>
<feature type="chain" id="PRO_5021851676" description="PEP-CTERM protein-sorting domain-containing protein" evidence="1">
    <location>
        <begin position="22"/>
        <end position="481"/>
    </location>
</feature>
<evidence type="ECO:0008006" key="4">
    <source>
        <dbReference type="Google" id="ProtNLM"/>
    </source>
</evidence>
<proteinExistence type="predicted"/>
<reference evidence="2 3" key="1">
    <citation type="submission" date="2019-02" db="EMBL/GenBank/DDBJ databases">
        <title>Deep-cultivation of Planctomycetes and their phenomic and genomic characterization uncovers novel biology.</title>
        <authorList>
            <person name="Wiegand S."/>
            <person name="Jogler M."/>
            <person name="Boedeker C."/>
            <person name="Pinto D."/>
            <person name="Vollmers J."/>
            <person name="Rivas-Marin E."/>
            <person name="Kohn T."/>
            <person name="Peeters S.H."/>
            <person name="Heuer A."/>
            <person name="Rast P."/>
            <person name="Oberbeckmann S."/>
            <person name="Bunk B."/>
            <person name="Jeske O."/>
            <person name="Meyerdierks A."/>
            <person name="Storesund J.E."/>
            <person name="Kallscheuer N."/>
            <person name="Luecker S."/>
            <person name="Lage O.M."/>
            <person name="Pohl T."/>
            <person name="Merkel B.J."/>
            <person name="Hornburger P."/>
            <person name="Mueller R.-W."/>
            <person name="Bruemmer F."/>
            <person name="Labrenz M."/>
            <person name="Spormann A.M."/>
            <person name="Op den Camp H."/>
            <person name="Overmann J."/>
            <person name="Amann R."/>
            <person name="Jetten M.S.M."/>
            <person name="Mascher T."/>
            <person name="Medema M.H."/>
            <person name="Devos D.P."/>
            <person name="Kaster A.-K."/>
            <person name="Ovreas L."/>
            <person name="Rohde M."/>
            <person name="Galperin M.Y."/>
            <person name="Jogler C."/>
        </authorList>
    </citation>
    <scope>NUCLEOTIDE SEQUENCE [LARGE SCALE GENOMIC DNA]</scope>
    <source>
        <strain evidence="2 3">HG15A2</strain>
    </source>
</reference>
<organism evidence="2 3">
    <name type="scientific">Adhaeretor mobilis</name>
    <dbReference type="NCBI Taxonomy" id="1930276"/>
    <lineage>
        <taxon>Bacteria</taxon>
        <taxon>Pseudomonadati</taxon>
        <taxon>Planctomycetota</taxon>
        <taxon>Planctomycetia</taxon>
        <taxon>Pirellulales</taxon>
        <taxon>Lacipirellulaceae</taxon>
        <taxon>Adhaeretor</taxon>
    </lineage>
</organism>
<accession>A0A517MS03</accession>
<dbReference type="AlphaFoldDB" id="A0A517MS03"/>
<feature type="signal peptide" evidence="1">
    <location>
        <begin position="1"/>
        <end position="21"/>
    </location>
</feature>
<dbReference type="Gene3D" id="2.60.120.260">
    <property type="entry name" value="Galactose-binding domain-like"/>
    <property type="match status" value="1"/>
</dbReference>
<sequence length="481" mass="50402" precursor="true">MNFRLLIVACLTHAWSATSYAAVTFSTFGPGGAYDSLNGSIIEGPSSPFPQIIAEQFSPSTSVLLDGVDLAIANSAGTAEIGVSVYADSGGVPGAVLESVGMASFIDGVVTAPFSGNVQLDVGSTYWLAVDTGGANVQMWLDTTPTVFGTQSVSEDDGVSWFSYNTDPFSRAAFVVDGTPVGPADPPDIPLINAGEAWRYFKGLAEPSTGLEWSGQTFSDSTWNFGNGGFGYDTDLATQAGLLSSVGTELSDMRDDGVNQNAYTTLYLRRNFSVVNPFEISELVLELDYDDAFIAYVNAVEVARSSFGTVGLPEPFDGLGADHESTNGAPGHILERYVIDLTNDFPDLLQAGSENVLAIHGLNTSIDDADFVLSQISLGGNVSLAAGADFNGDGYVDATDLSVWATAFGIDNGGDADSDGDSDGKDFIVWQRQFTGSAVVGGVAVPEPASLGLFCAAVLSMQSGRPARRRCQSRLPSCQEQ</sequence>
<keyword evidence="3" id="KW-1185">Reference proteome</keyword>
<evidence type="ECO:0000313" key="2">
    <source>
        <dbReference type="EMBL" id="QDS97662.1"/>
    </source>
</evidence>